<protein>
    <submittedName>
        <fullName evidence="1">Uncharacterized protein</fullName>
    </submittedName>
</protein>
<reference evidence="1" key="2">
    <citation type="journal article" date="2015" name="Data Brief">
        <title>Shoot transcriptome of the giant reed, Arundo donax.</title>
        <authorList>
            <person name="Barrero R.A."/>
            <person name="Guerrero F.D."/>
            <person name="Moolhuijzen P."/>
            <person name="Goolsby J.A."/>
            <person name="Tidwell J."/>
            <person name="Bellgard S.E."/>
            <person name="Bellgard M.I."/>
        </authorList>
    </citation>
    <scope>NUCLEOTIDE SEQUENCE</scope>
    <source>
        <tissue evidence="1">Shoot tissue taken approximately 20 cm above the soil surface</tissue>
    </source>
</reference>
<name>A0A0A9GRR8_ARUDO</name>
<evidence type="ECO:0000313" key="1">
    <source>
        <dbReference type="EMBL" id="JAE27870.1"/>
    </source>
</evidence>
<reference evidence="1" key="1">
    <citation type="submission" date="2014-09" db="EMBL/GenBank/DDBJ databases">
        <authorList>
            <person name="Magalhaes I.L.F."/>
            <person name="Oliveira U."/>
            <person name="Santos F.R."/>
            <person name="Vidigal T.H.D.A."/>
            <person name="Brescovit A.D."/>
            <person name="Santos A.J."/>
        </authorList>
    </citation>
    <scope>NUCLEOTIDE SEQUENCE</scope>
    <source>
        <tissue evidence="1">Shoot tissue taken approximately 20 cm above the soil surface</tissue>
    </source>
</reference>
<proteinExistence type="predicted"/>
<accession>A0A0A9GRR8</accession>
<dbReference type="EMBL" id="GBRH01170026">
    <property type="protein sequence ID" value="JAE27870.1"/>
    <property type="molecule type" value="Transcribed_RNA"/>
</dbReference>
<organism evidence="1">
    <name type="scientific">Arundo donax</name>
    <name type="common">Giant reed</name>
    <name type="synonym">Donax arundinaceus</name>
    <dbReference type="NCBI Taxonomy" id="35708"/>
    <lineage>
        <taxon>Eukaryota</taxon>
        <taxon>Viridiplantae</taxon>
        <taxon>Streptophyta</taxon>
        <taxon>Embryophyta</taxon>
        <taxon>Tracheophyta</taxon>
        <taxon>Spermatophyta</taxon>
        <taxon>Magnoliopsida</taxon>
        <taxon>Liliopsida</taxon>
        <taxon>Poales</taxon>
        <taxon>Poaceae</taxon>
        <taxon>PACMAD clade</taxon>
        <taxon>Arundinoideae</taxon>
        <taxon>Arundineae</taxon>
        <taxon>Arundo</taxon>
    </lineage>
</organism>
<dbReference type="AlphaFoldDB" id="A0A0A9GRR8"/>
<sequence>MEDSYISIETELISRSFQVKYIVLRFSRGTLVSVSHNR</sequence>